<dbReference type="RefSeq" id="XP_029347168.1">
    <property type="nucleotide sequence ID" value="XM_029491308.1"/>
</dbReference>
<proteinExistence type="predicted"/>
<organism evidence="1 2">
    <name type="scientific">Acyrthosiphon pisum</name>
    <name type="common">Pea aphid</name>
    <dbReference type="NCBI Taxonomy" id="7029"/>
    <lineage>
        <taxon>Eukaryota</taxon>
        <taxon>Metazoa</taxon>
        <taxon>Ecdysozoa</taxon>
        <taxon>Arthropoda</taxon>
        <taxon>Hexapoda</taxon>
        <taxon>Insecta</taxon>
        <taxon>Pterygota</taxon>
        <taxon>Neoptera</taxon>
        <taxon>Paraneoptera</taxon>
        <taxon>Hemiptera</taxon>
        <taxon>Sternorrhyncha</taxon>
        <taxon>Aphidomorpha</taxon>
        <taxon>Aphidoidea</taxon>
        <taxon>Aphididae</taxon>
        <taxon>Macrosiphini</taxon>
        <taxon>Acyrthosiphon</taxon>
    </lineage>
</organism>
<evidence type="ECO:0000313" key="1">
    <source>
        <dbReference type="EnsemblMetazoa" id="XP_008180774.1"/>
    </source>
</evidence>
<keyword evidence="2" id="KW-1185">Reference proteome</keyword>
<reference evidence="1" key="2">
    <citation type="submission" date="2022-06" db="UniProtKB">
        <authorList>
            <consortium name="EnsemblMetazoa"/>
        </authorList>
    </citation>
    <scope>IDENTIFICATION</scope>
</reference>
<dbReference type="OrthoDB" id="6601924at2759"/>
<accession>A0A8R2B422</accession>
<dbReference type="Proteomes" id="UP000007819">
    <property type="component" value="Chromosome A3"/>
</dbReference>
<dbReference type="RefSeq" id="XP_029347167.1">
    <property type="nucleotide sequence ID" value="XM_029491307.1"/>
</dbReference>
<reference evidence="2" key="1">
    <citation type="submission" date="2010-06" db="EMBL/GenBank/DDBJ databases">
        <authorList>
            <person name="Jiang H."/>
            <person name="Abraham K."/>
            <person name="Ali S."/>
            <person name="Alsbrooks S.L."/>
            <person name="Anim B.N."/>
            <person name="Anosike U.S."/>
            <person name="Attaway T."/>
            <person name="Bandaranaike D.P."/>
            <person name="Battles P.K."/>
            <person name="Bell S.N."/>
            <person name="Bell A.V."/>
            <person name="Beltran B."/>
            <person name="Bickham C."/>
            <person name="Bustamante Y."/>
            <person name="Caleb T."/>
            <person name="Canada A."/>
            <person name="Cardenas V."/>
            <person name="Carter K."/>
            <person name="Chacko J."/>
            <person name="Chandrabose M.N."/>
            <person name="Chavez D."/>
            <person name="Chavez A."/>
            <person name="Chen L."/>
            <person name="Chu H.-S."/>
            <person name="Claassen K.J."/>
            <person name="Cockrell R."/>
            <person name="Collins M."/>
            <person name="Cooper J.A."/>
            <person name="Cree A."/>
            <person name="Curry S.M."/>
            <person name="Da Y."/>
            <person name="Dao M.D."/>
            <person name="Das B."/>
            <person name="Davila M.-L."/>
            <person name="Davy-Carroll L."/>
            <person name="Denson S."/>
            <person name="Dinh H."/>
            <person name="Ebong V.E."/>
            <person name="Edwards J.R."/>
            <person name="Egan A."/>
            <person name="El-Daye J."/>
            <person name="Escobedo L."/>
            <person name="Fernandez S."/>
            <person name="Fernando P.R."/>
            <person name="Flagg N."/>
            <person name="Forbes L.D."/>
            <person name="Fowler R.G."/>
            <person name="Fu Q."/>
            <person name="Gabisi R.A."/>
            <person name="Ganer J."/>
            <person name="Garbino Pronczuk A."/>
            <person name="Garcia R.M."/>
            <person name="Garner T."/>
            <person name="Garrett T.E."/>
            <person name="Gonzalez D.A."/>
            <person name="Hamid H."/>
            <person name="Hawkins E.S."/>
            <person name="Hirani K."/>
            <person name="Hogues M.E."/>
            <person name="Hollins B."/>
            <person name="Hsiao C.-H."/>
            <person name="Jabil R."/>
            <person name="James M.L."/>
            <person name="Jhangiani S.N."/>
            <person name="Johnson B."/>
            <person name="Johnson Q."/>
            <person name="Joshi V."/>
            <person name="Kalu J.B."/>
            <person name="Kam C."/>
            <person name="Kashfia A."/>
            <person name="Keebler J."/>
            <person name="Kisamo H."/>
            <person name="Kovar C.L."/>
            <person name="Lago L.A."/>
            <person name="Lai C.-Y."/>
            <person name="Laidlaw J."/>
            <person name="Lara F."/>
            <person name="Le T.-K."/>
            <person name="Lee S.L."/>
            <person name="Legall F.H."/>
            <person name="Lemon S.J."/>
            <person name="Lewis L.R."/>
            <person name="Li B."/>
            <person name="Liu Y."/>
            <person name="Liu Y.-S."/>
            <person name="Lopez J."/>
            <person name="Lozado R.J."/>
            <person name="Lu J."/>
            <person name="Madu R.C."/>
            <person name="Maheshwari M."/>
            <person name="Maheshwari R."/>
            <person name="Malloy K."/>
            <person name="Martinez E."/>
            <person name="Mathew T."/>
            <person name="Mercado I.C."/>
            <person name="Mercado C."/>
            <person name="Meyer B."/>
            <person name="Montgomery K."/>
            <person name="Morgan M.B."/>
            <person name="Munidasa M."/>
            <person name="Nazareth L.V."/>
            <person name="Nelson J."/>
            <person name="Ng B.M."/>
            <person name="Nguyen N.B."/>
            <person name="Nguyen P.Q."/>
            <person name="Nguyen T."/>
            <person name="Obregon M."/>
            <person name="Okwuonu G.O."/>
            <person name="Onwere C.G."/>
            <person name="Orozco G."/>
            <person name="Parra A."/>
            <person name="Patel S."/>
            <person name="Patil S."/>
            <person name="Perez A."/>
            <person name="Perez Y."/>
            <person name="Pham C."/>
            <person name="Primus E.L."/>
            <person name="Pu L.-L."/>
            <person name="Puazo M."/>
            <person name="Qin X."/>
            <person name="Quiroz J.B."/>
            <person name="Reese J."/>
            <person name="Richards S."/>
            <person name="Rives C.M."/>
            <person name="Robberts R."/>
            <person name="Ruiz S.J."/>
            <person name="Ruiz M.J."/>
            <person name="Santibanez J."/>
            <person name="Schneider B.W."/>
            <person name="Sisson I."/>
            <person name="Smith M."/>
            <person name="Sodergren E."/>
            <person name="Song X.-Z."/>
            <person name="Song B.B."/>
            <person name="Summersgill H."/>
            <person name="Thelus R."/>
            <person name="Thornton R.D."/>
            <person name="Trejos Z.Y."/>
            <person name="Usmani K."/>
            <person name="Vattathil S."/>
            <person name="Villasana D."/>
            <person name="Walker D.L."/>
            <person name="Wang S."/>
            <person name="Wang K."/>
            <person name="White C.S."/>
            <person name="Williams A.C."/>
            <person name="Williamson J."/>
            <person name="Wilson K."/>
            <person name="Woghiren I.O."/>
            <person name="Woodworth J.R."/>
            <person name="Worley K.C."/>
            <person name="Wright R.A."/>
            <person name="Wu W."/>
            <person name="Young L."/>
            <person name="Zhang L."/>
            <person name="Zhang J."/>
            <person name="Zhu Y."/>
            <person name="Muzny D.M."/>
            <person name="Weinstock G."/>
            <person name="Gibbs R.A."/>
        </authorList>
    </citation>
    <scope>NUCLEOTIDE SEQUENCE [LARGE SCALE GENOMIC DNA]</scope>
    <source>
        <strain evidence="2">LSR1</strain>
    </source>
</reference>
<dbReference type="KEGG" id="api:100573684"/>
<dbReference type="EnsemblMetazoa" id="XM_029491307.1">
    <property type="protein sequence ID" value="XP_029347167.1"/>
    <property type="gene ID" value="LOC100573684"/>
</dbReference>
<dbReference type="RefSeq" id="XP_008180774.1">
    <property type="nucleotide sequence ID" value="XM_008182552.3"/>
</dbReference>
<dbReference type="EnsemblMetazoa" id="XM_008182552.3">
    <property type="protein sequence ID" value="XP_008180774.1"/>
    <property type="gene ID" value="LOC100573684"/>
</dbReference>
<sequence length="131" mass="14983">MFSTNTEEKSVTYQLATASFFGSRHLNMNQIILRSFVLKSNAKITGLGGFIIPHGVIVDSDDFKSYIIMVFCKERAVKPIVMILVNALPISEKITNKTLKYLNDNQFDTKLFQVRHHHCKHGQNIVGYEYD</sequence>
<evidence type="ECO:0000313" key="2">
    <source>
        <dbReference type="Proteomes" id="UP000007819"/>
    </source>
</evidence>
<dbReference type="AlphaFoldDB" id="A0A8R2B422"/>
<dbReference type="EnsemblMetazoa" id="XM_029491308.1">
    <property type="protein sequence ID" value="XP_029347168.1"/>
    <property type="gene ID" value="LOC100573684"/>
</dbReference>
<protein>
    <submittedName>
        <fullName evidence="1">Uncharacterized protein</fullName>
    </submittedName>
</protein>
<name>A0A8R2B422_ACYPI</name>
<dbReference type="GeneID" id="100573684"/>